<gene>
    <name evidence="4" type="ORF">DVH02_11630</name>
</gene>
<dbReference type="RefSeq" id="WP_114623707.1">
    <property type="nucleotide sequence ID" value="NZ_QQNA01000080.1"/>
</dbReference>
<keyword evidence="5" id="KW-1185">Reference proteome</keyword>
<evidence type="ECO:0000313" key="4">
    <source>
        <dbReference type="EMBL" id="RDG37967.1"/>
    </source>
</evidence>
<dbReference type="OrthoDB" id="3765294at2"/>
<dbReference type="NCBIfam" id="TIGR01760">
    <property type="entry name" value="tape_meas_TP901"/>
    <property type="match status" value="1"/>
</dbReference>
<name>A0A370B828_9ACTN</name>
<keyword evidence="2" id="KW-1133">Transmembrane helix</keyword>
<feature type="transmembrane region" description="Helical" evidence="2">
    <location>
        <begin position="555"/>
        <end position="578"/>
    </location>
</feature>
<comment type="caution">
    <text evidence="4">The sequence shown here is derived from an EMBL/GenBank/DDBJ whole genome shotgun (WGS) entry which is preliminary data.</text>
</comment>
<evidence type="ECO:0000313" key="5">
    <source>
        <dbReference type="Proteomes" id="UP000253741"/>
    </source>
</evidence>
<dbReference type="Gene3D" id="3.90.1720.10">
    <property type="entry name" value="endopeptidase domain like (from Nostoc punctiforme)"/>
    <property type="match status" value="1"/>
</dbReference>
<sequence length="1301" mass="134645">MATAGYGVLQIIPSMRGIEGAIRRQLGAPAVRSAATAAGRDVGGRFSDGLSAGGKAVKDTGAKLTSFVTAPIAAIGIGVIKTAGDFQKSMNKVKAVSGATGDEFEALRNQAKDLGATTQYSAGEAADAMGFLAMAGFKTKDIMTALPGVLNLAAAGNIDLAQAADIASNVLSGYAMKADEISRVNDVMARTFTSSNVDMTMLGESMKYVAPVASALGVEFEETSAAIGLLGNAGIQGSQAGTTLRMSLARLAAPPKRAAAALNKLGIQVKDSSGKMLPLVDIIGQLEKAGADTSQMMAIFGIEAGPGMQALVSQGSKAMRTLTQDLRDSGGTAEHIATVQMEGFNGALIGLKSALEGLAIEIADAGILDWATQFATVVTGLVRQVSAGSPQIFKLGTVVALVAAIIGPALVLLGIGLTGAGTALTFLLSPVGALIGAAVLLGGALAAAYATSRPFRDFVNDLAGRALRGLIDTFQAVKAAALDQLLPALARLWQTFGAKALPPLMALATTLGSKVMPVLRALAVVIVGTLGPVLIDIGRWLLAYVLPPALTVADVVGGVLLTALVAVVMAGIGVVTWLRDMGVWLTPLAILIGGVALAMSAQAIATGTVTAVFALYRTAILLGTAVTNGFAVAQGTLTAVMALNPITLIVIALVALGAALVIAWKHSDTFRAIVTGAWDGIKSAVSATWGFLQLVFDGFMTGLRAIGAAAMWLWNNALSPAFGFIGMAARILATIIVVALVLPAVAAFKAVGAIAAWLWGTVLQPLFTNIGALAVWLWTTALKPSLDAIAKAFGAMGSAAVWLWNNGIKPSLDSIASKAKWLWNSGVKPPFDLLKKGITSVGDGATWLWSKAVRPSLDSIADKAKWLWNGALKISFDLIKSGVGKMGAAFERAKDAIKRAWDKLEGISRTPVKFIIGTVYNGGIVPTWNRVAKAFGAPTLSEQKLPAGFARGGPVYGAGTETSDDVPAWLSRDEHVWAAKEVRGAGGHGAVLALRKWAAAGGTGDAPGFAQGGGLFGWVKNTASKGLDLASSGISWLKDGIKASAQAGMNALVKPLIDKISGSASLYKDMVTRVPKKMLTSLFDFSGKADTALEKAGIGGKGFRAGLAWARTQAGKKYQWGGNGNPSWDCSGLVSAIESVIRGEKPHRRWATGAFSGATAPPGWVLGAKSPYMIGITNRGVGHTAGTINGTNVESRGGDGVVIGSRARSYMDPLFTHRYALKTYDNGGQLPPGYSTVYNGTRRPERVLTDRQWDALSTAAHSGTGGDTHYTINARTADFTVRQLDTLQRQQEARARVGRPR</sequence>
<evidence type="ECO:0000256" key="2">
    <source>
        <dbReference type="SAM" id="Phobius"/>
    </source>
</evidence>
<feature type="domain" description="Phage tail tape measure protein" evidence="3">
    <location>
        <begin position="108"/>
        <end position="293"/>
    </location>
</feature>
<evidence type="ECO:0000259" key="3">
    <source>
        <dbReference type="Pfam" id="PF10145"/>
    </source>
</evidence>
<dbReference type="PANTHER" id="PTHR37813">
    <property type="entry name" value="FELS-2 PROPHAGE PROTEIN"/>
    <property type="match status" value="1"/>
</dbReference>
<dbReference type="SUPFAM" id="SSF54001">
    <property type="entry name" value="Cysteine proteinases"/>
    <property type="match status" value="1"/>
</dbReference>
<keyword evidence="2" id="KW-0472">Membrane</keyword>
<dbReference type="EMBL" id="QQNA01000080">
    <property type="protein sequence ID" value="RDG37967.1"/>
    <property type="molecule type" value="Genomic_DNA"/>
</dbReference>
<feature type="transmembrane region" description="Helical" evidence="2">
    <location>
        <begin position="691"/>
        <end position="714"/>
    </location>
</feature>
<feature type="transmembrane region" description="Helical" evidence="2">
    <location>
        <begin position="518"/>
        <end position="535"/>
    </location>
</feature>
<proteinExistence type="predicted"/>
<dbReference type="PANTHER" id="PTHR37813:SF1">
    <property type="entry name" value="FELS-2 PROPHAGE PROTEIN"/>
    <property type="match status" value="1"/>
</dbReference>
<feature type="transmembrane region" description="Helical" evidence="2">
    <location>
        <begin position="645"/>
        <end position="664"/>
    </location>
</feature>
<feature type="transmembrane region" description="Helical" evidence="2">
    <location>
        <begin position="611"/>
        <end position="633"/>
    </location>
</feature>
<dbReference type="Proteomes" id="UP000253741">
    <property type="component" value="Unassembled WGS sequence"/>
</dbReference>
<evidence type="ECO:0000256" key="1">
    <source>
        <dbReference type="ARBA" id="ARBA00022612"/>
    </source>
</evidence>
<feature type="transmembrane region" description="Helical" evidence="2">
    <location>
        <begin position="585"/>
        <end position="605"/>
    </location>
</feature>
<keyword evidence="1" id="KW-1188">Viral release from host cell</keyword>
<dbReference type="InterPro" id="IPR010090">
    <property type="entry name" value="Phage_tape_meas"/>
</dbReference>
<feature type="transmembrane region" description="Helical" evidence="2">
    <location>
        <begin position="754"/>
        <end position="776"/>
    </location>
</feature>
<feature type="transmembrane region" description="Helical" evidence="2">
    <location>
        <begin position="392"/>
        <end position="417"/>
    </location>
</feature>
<feature type="transmembrane region" description="Helical" evidence="2">
    <location>
        <begin position="423"/>
        <end position="450"/>
    </location>
</feature>
<keyword evidence="2" id="KW-0812">Transmembrane</keyword>
<accession>A0A370B828</accession>
<organism evidence="4 5">
    <name type="scientific">Streptomyces corynorhini</name>
    <dbReference type="NCBI Taxonomy" id="2282652"/>
    <lineage>
        <taxon>Bacteria</taxon>
        <taxon>Bacillati</taxon>
        <taxon>Actinomycetota</taxon>
        <taxon>Actinomycetes</taxon>
        <taxon>Kitasatosporales</taxon>
        <taxon>Streptomycetaceae</taxon>
        <taxon>Streptomyces</taxon>
    </lineage>
</organism>
<reference evidence="4 5" key="1">
    <citation type="submission" date="2018-07" db="EMBL/GenBank/DDBJ databases">
        <title>Streptomyces species from bats.</title>
        <authorList>
            <person name="Dunlap C."/>
        </authorList>
    </citation>
    <scope>NUCLEOTIDE SEQUENCE [LARGE SCALE GENOMIC DNA]</scope>
    <source>
        <strain evidence="4 5">AC230</strain>
    </source>
</reference>
<protein>
    <submittedName>
        <fullName evidence="4">Phage tail tape measure protein</fullName>
    </submittedName>
</protein>
<dbReference type="Pfam" id="PF10145">
    <property type="entry name" value="PhageMin_Tail"/>
    <property type="match status" value="1"/>
</dbReference>
<feature type="transmembrane region" description="Helical" evidence="2">
    <location>
        <begin position="721"/>
        <end position="748"/>
    </location>
</feature>
<dbReference type="InterPro" id="IPR038765">
    <property type="entry name" value="Papain-like_cys_pep_sf"/>
</dbReference>